<protein>
    <submittedName>
        <fullName evidence="1">Uncharacterized protein</fullName>
    </submittedName>
</protein>
<reference evidence="1" key="1">
    <citation type="submission" date="2014-11" db="EMBL/GenBank/DDBJ databases">
        <authorList>
            <person name="Amaro Gonzalez C."/>
        </authorList>
    </citation>
    <scope>NUCLEOTIDE SEQUENCE</scope>
</reference>
<sequence length="41" mass="4503">MLFPFVYSVGVASAVLSNLSSLQPLLLHVHPLSNHTRKNSQ</sequence>
<dbReference type="EMBL" id="GBXM01061384">
    <property type="protein sequence ID" value="JAH47193.1"/>
    <property type="molecule type" value="Transcribed_RNA"/>
</dbReference>
<accession>A0A0E9T3I6</accession>
<dbReference type="AlphaFoldDB" id="A0A0E9T3I6"/>
<reference evidence="1" key="2">
    <citation type="journal article" date="2015" name="Fish Shellfish Immunol.">
        <title>Early steps in the European eel (Anguilla anguilla)-Vibrio vulnificus interaction in the gills: Role of the RtxA13 toxin.</title>
        <authorList>
            <person name="Callol A."/>
            <person name="Pajuelo D."/>
            <person name="Ebbesson L."/>
            <person name="Teles M."/>
            <person name="MacKenzie S."/>
            <person name="Amaro C."/>
        </authorList>
    </citation>
    <scope>NUCLEOTIDE SEQUENCE</scope>
</reference>
<organism evidence="1">
    <name type="scientific">Anguilla anguilla</name>
    <name type="common">European freshwater eel</name>
    <name type="synonym">Muraena anguilla</name>
    <dbReference type="NCBI Taxonomy" id="7936"/>
    <lineage>
        <taxon>Eukaryota</taxon>
        <taxon>Metazoa</taxon>
        <taxon>Chordata</taxon>
        <taxon>Craniata</taxon>
        <taxon>Vertebrata</taxon>
        <taxon>Euteleostomi</taxon>
        <taxon>Actinopterygii</taxon>
        <taxon>Neopterygii</taxon>
        <taxon>Teleostei</taxon>
        <taxon>Anguilliformes</taxon>
        <taxon>Anguillidae</taxon>
        <taxon>Anguilla</taxon>
    </lineage>
</organism>
<proteinExistence type="predicted"/>
<evidence type="ECO:0000313" key="1">
    <source>
        <dbReference type="EMBL" id="JAH47193.1"/>
    </source>
</evidence>
<name>A0A0E9T3I6_ANGAN</name>